<dbReference type="Proteomes" id="UP000235672">
    <property type="component" value="Unassembled WGS sequence"/>
</dbReference>
<organism evidence="2 3">
    <name type="scientific">Hyaloscypha hepaticicola</name>
    <dbReference type="NCBI Taxonomy" id="2082293"/>
    <lineage>
        <taxon>Eukaryota</taxon>
        <taxon>Fungi</taxon>
        <taxon>Dikarya</taxon>
        <taxon>Ascomycota</taxon>
        <taxon>Pezizomycotina</taxon>
        <taxon>Leotiomycetes</taxon>
        <taxon>Helotiales</taxon>
        <taxon>Hyaloscyphaceae</taxon>
        <taxon>Hyaloscypha</taxon>
    </lineage>
</organism>
<sequence>MILTHAHKLLHLLLLHSRLELSLLGGRKSVDKLVPTGDTIQLKSHEPIHVDCTRSDIETGAGGESNLCPYLIVG</sequence>
<feature type="chain" id="PRO_5014435737" description="Secreted protein" evidence="1">
    <location>
        <begin position="23"/>
        <end position="74"/>
    </location>
</feature>
<gene>
    <name evidence="2" type="ORF">NA56DRAFT_641669</name>
</gene>
<keyword evidence="1" id="KW-0732">Signal</keyword>
<evidence type="ECO:0000313" key="2">
    <source>
        <dbReference type="EMBL" id="PMD26143.1"/>
    </source>
</evidence>
<accession>A0A2J6QIQ9</accession>
<proteinExistence type="predicted"/>
<dbReference type="EMBL" id="KZ613468">
    <property type="protein sequence ID" value="PMD26143.1"/>
    <property type="molecule type" value="Genomic_DNA"/>
</dbReference>
<protein>
    <recommendedName>
        <fullName evidence="4">Secreted protein</fullName>
    </recommendedName>
</protein>
<evidence type="ECO:0000313" key="3">
    <source>
        <dbReference type="Proteomes" id="UP000235672"/>
    </source>
</evidence>
<reference evidence="2 3" key="1">
    <citation type="submission" date="2016-05" db="EMBL/GenBank/DDBJ databases">
        <title>A degradative enzymes factory behind the ericoid mycorrhizal symbiosis.</title>
        <authorList>
            <consortium name="DOE Joint Genome Institute"/>
            <person name="Martino E."/>
            <person name="Morin E."/>
            <person name="Grelet G."/>
            <person name="Kuo A."/>
            <person name="Kohler A."/>
            <person name="Daghino S."/>
            <person name="Barry K."/>
            <person name="Choi C."/>
            <person name="Cichocki N."/>
            <person name="Clum A."/>
            <person name="Copeland A."/>
            <person name="Hainaut M."/>
            <person name="Haridas S."/>
            <person name="Labutti K."/>
            <person name="Lindquist E."/>
            <person name="Lipzen A."/>
            <person name="Khouja H.-R."/>
            <person name="Murat C."/>
            <person name="Ohm R."/>
            <person name="Olson A."/>
            <person name="Spatafora J."/>
            <person name="Veneault-Fourrey C."/>
            <person name="Henrissat B."/>
            <person name="Grigoriev I."/>
            <person name="Martin F."/>
            <person name="Perotto S."/>
        </authorList>
    </citation>
    <scope>NUCLEOTIDE SEQUENCE [LARGE SCALE GENOMIC DNA]</scope>
    <source>
        <strain evidence="2 3">UAMH 7357</strain>
    </source>
</reference>
<keyword evidence="3" id="KW-1185">Reference proteome</keyword>
<name>A0A2J6QIQ9_9HELO</name>
<dbReference type="AlphaFoldDB" id="A0A2J6QIQ9"/>
<evidence type="ECO:0008006" key="4">
    <source>
        <dbReference type="Google" id="ProtNLM"/>
    </source>
</evidence>
<feature type="signal peptide" evidence="1">
    <location>
        <begin position="1"/>
        <end position="22"/>
    </location>
</feature>
<evidence type="ECO:0000256" key="1">
    <source>
        <dbReference type="SAM" id="SignalP"/>
    </source>
</evidence>